<dbReference type="Pfam" id="PF19698">
    <property type="entry name" value="DUF6197"/>
    <property type="match status" value="1"/>
</dbReference>
<evidence type="ECO:0000313" key="4">
    <source>
        <dbReference type="Proteomes" id="UP000037962"/>
    </source>
</evidence>
<evidence type="ECO:0000313" key="2">
    <source>
        <dbReference type="EMBL" id="KPG26493.1"/>
    </source>
</evidence>
<dbReference type="GeneID" id="45765874"/>
<dbReference type="Proteomes" id="UP000037843">
    <property type="component" value="Unassembled WGS sequence"/>
</dbReference>
<gene>
    <name evidence="1" type="ORF">AN908_26885</name>
    <name evidence="2" type="ORF">AN912_25060</name>
</gene>
<dbReference type="Proteomes" id="UP000037962">
    <property type="component" value="Unassembled WGS sequence"/>
</dbReference>
<protein>
    <submittedName>
        <fullName evidence="1">Uncharacterized protein</fullName>
    </submittedName>
</protein>
<sequence>MSAADADQLRQAWDYIERNGFQTRGTGYASPGDERAACALGALAYTAKLDLIIEAAAGDALFAIVKHTWRAARWLYRTQPRQPRFGDLHQRAAVAIFQHNDKYVKTIDKARAWFAAAIALAEADA</sequence>
<evidence type="ECO:0000313" key="3">
    <source>
        <dbReference type="Proteomes" id="UP000037843"/>
    </source>
</evidence>
<accession>A0A7V8LJC8</accession>
<evidence type="ECO:0000313" key="1">
    <source>
        <dbReference type="EMBL" id="KPG02934.1"/>
    </source>
</evidence>
<name>A0A7V8LJC8_9MYCO</name>
<dbReference type="KEGG" id="miz:BAB75_18570"/>
<dbReference type="AlphaFoldDB" id="A0A7V8LJC8"/>
<proteinExistence type="predicted"/>
<dbReference type="EMBL" id="LJFO01000024">
    <property type="protein sequence ID" value="KPG02934.1"/>
    <property type="molecule type" value="Genomic_DNA"/>
</dbReference>
<comment type="caution">
    <text evidence="1">The sequence shown here is derived from an EMBL/GenBank/DDBJ whole genome shotgun (WGS) entry which is preliminary data.</text>
</comment>
<reference evidence="3 4" key="1">
    <citation type="submission" date="2015-09" db="EMBL/GenBank/DDBJ databases">
        <title>Genome Sequences of Mycobacterium immunogenum Isolates, Recuperated from a Chloraminated Drinking Water Distribution System Simulator Subjected to Episodes of Nitrification.</title>
        <authorList>
            <person name="Gomez-Alvarez V."/>
            <person name="Revetta R.P."/>
        </authorList>
    </citation>
    <scope>NUCLEOTIDE SEQUENCE [LARGE SCALE GENOMIC DNA]</scope>
    <source>
        <strain evidence="1 3">H008</strain>
        <strain evidence="2 4">H076</strain>
    </source>
</reference>
<keyword evidence="4" id="KW-1185">Reference proteome</keyword>
<organism evidence="1 3">
    <name type="scientific">Mycobacteroides immunogenum</name>
    <dbReference type="NCBI Taxonomy" id="83262"/>
    <lineage>
        <taxon>Bacteria</taxon>
        <taxon>Bacillati</taxon>
        <taxon>Actinomycetota</taxon>
        <taxon>Actinomycetes</taxon>
        <taxon>Mycobacteriales</taxon>
        <taxon>Mycobacteriaceae</taxon>
        <taxon>Mycobacteroides</taxon>
    </lineage>
</organism>
<dbReference type="InterPro" id="IPR045677">
    <property type="entry name" value="DUF6197"/>
</dbReference>
<dbReference type="RefSeq" id="WP_043077908.1">
    <property type="nucleotide sequence ID" value="NZ_CP011530.1"/>
</dbReference>
<dbReference type="EMBL" id="LJFS01000045">
    <property type="protein sequence ID" value="KPG26493.1"/>
    <property type="molecule type" value="Genomic_DNA"/>
</dbReference>